<gene>
    <name evidence="9" type="ORF">AN215_12800</name>
</gene>
<dbReference type="InterPro" id="IPR036291">
    <property type="entry name" value="NAD(P)-bd_dom_sf"/>
</dbReference>
<dbReference type="Pfam" id="PF08240">
    <property type="entry name" value="ADH_N"/>
    <property type="match status" value="1"/>
</dbReference>
<sequence length="347" mass="36886">MRPTTGWQADSATRTLLREALERRDLRPDDIAVRIEYCGVCHTDLHALQAHESDANGVLVPGHEFTGVVTEVGSAVLDFSPGDPVAVGNLVDSCGMCRMCQAGQENFCREFPTLTYGGADRRDGSTTLGGYSREYIVTNRFAYHLPAGLDAAAAAPLLCAGVTVWEPLQALGVGPDSTVAVAGLGGLGHLAVKMATGLGATTSVISRTLDKADEARDLGAQGFVVSTDPKQMEAVRDQFDVVIDTISAPHDLAPYLRMVAMDGTLSHLGHLGPVTVETLDLLIGRKKLSSAGSGGRPSTAAMLHFCAEHGITADIELLPSSEVNRALERLARNDVRYRFVLDMSDLD</sequence>
<keyword evidence="3 7" id="KW-0862">Zinc</keyword>
<evidence type="ECO:0000256" key="7">
    <source>
        <dbReference type="RuleBase" id="RU361277"/>
    </source>
</evidence>
<comment type="similarity">
    <text evidence="7">Belongs to the zinc-containing alcohol dehydrogenase family.</text>
</comment>
<dbReference type="InterPro" id="IPR011032">
    <property type="entry name" value="GroES-like_sf"/>
</dbReference>
<comment type="caution">
    <text evidence="9">The sequence shown here is derived from an EMBL/GenBank/DDBJ whole genome shotgun (WGS) entry which is preliminary data.</text>
</comment>
<dbReference type="InterPro" id="IPR013154">
    <property type="entry name" value="ADH-like_N"/>
</dbReference>
<organism evidence="9 10">
    <name type="scientific">Streptomyces abyssalis</name>
    <dbReference type="NCBI Taxonomy" id="933944"/>
    <lineage>
        <taxon>Bacteria</taxon>
        <taxon>Bacillati</taxon>
        <taxon>Actinomycetota</taxon>
        <taxon>Actinomycetes</taxon>
        <taxon>Kitasatosporales</taxon>
        <taxon>Streptomycetaceae</taxon>
        <taxon>Streptomyces</taxon>
    </lineage>
</organism>
<proteinExistence type="inferred from homology"/>
<dbReference type="PROSITE" id="PS00059">
    <property type="entry name" value="ADH_ZINC"/>
    <property type="match status" value="1"/>
</dbReference>
<dbReference type="InterPro" id="IPR020843">
    <property type="entry name" value="ER"/>
</dbReference>
<evidence type="ECO:0000256" key="5">
    <source>
        <dbReference type="ARBA" id="ARBA00024074"/>
    </source>
</evidence>
<keyword evidence="2 7" id="KW-0479">Metal-binding</keyword>
<comment type="cofactor">
    <cofactor evidence="1 7">
        <name>Zn(2+)</name>
        <dbReference type="ChEBI" id="CHEBI:29105"/>
    </cofactor>
</comment>
<dbReference type="SUPFAM" id="SSF51735">
    <property type="entry name" value="NAD(P)-binding Rossmann-fold domains"/>
    <property type="match status" value="1"/>
</dbReference>
<evidence type="ECO:0000313" key="9">
    <source>
        <dbReference type="EMBL" id="OEU90362.1"/>
    </source>
</evidence>
<evidence type="ECO:0000256" key="4">
    <source>
        <dbReference type="ARBA" id="ARBA00023002"/>
    </source>
</evidence>
<dbReference type="Gene3D" id="3.40.50.720">
    <property type="entry name" value="NAD(P)-binding Rossmann-like Domain"/>
    <property type="match status" value="1"/>
</dbReference>
<evidence type="ECO:0000256" key="6">
    <source>
        <dbReference type="ARBA" id="ARBA00048262"/>
    </source>
</evidence>
<keyword evidence="4" id="KW-0560">Oxidoreductase</keyword>
<evidence type="ECO:0000256" key="3">
    <source>
        <dbReference type="ARBA" id="ARBA00022833"/>
    </source>
</evidence>
<dbReference type="InterPro" id="IPR002328">
    <property type="entry name" value="ADH_Zn_CS"/>
</dbReference>
<evidence type="ECO:0000259" key="8">
    <source>
        <dbReference type="SMART" id="SM00829"/>
    </source>
</evidence>
<dbReference type="Proteomes" id="UP000176087">
    <property type="component" value="Unassembled WGS sequence"/>
</dbReference>
<dbReference type="SUPFAM" id="SSF50129">
    <property type="entry name" value="GroES-like"/>
    <property type="match status" value="1"/>
</dbReference>
<evidence type="ECO:0000256" key="2">
    <source>
        <dbReference type="ARBA" id="ARBA00022723"/>
    </source>
</evidence>
<dbReference type="AlphaFoldDB" id="A0A1E7JQ01"/>
<dbReference type="GO" id="GO:0008270">
    <property type="term" value="F:zinc ion binding"/>
    <property type="evidence" value="ECO:0007669"/>
    <property type="project" value="InterPro"/>
</dbReference>
<dbReference type="RefSeq" id="WP_070009223.1">
    <property type="nucleotide sequence ID" value="NZ_LJGS01000036.1"/>
</dbReference>
<name>A0A1E7JQ01_9ACTN</name>
<dbReference type="OrthoDB" id="3567264at2"/>
<protein>
    <recommendedName>
        <fullName evidence="5">alcohol dehydrogenase (NADP(+))</fullName>
        <ecNumber evidence="5">1.1.1.2</ecNumber>
    </recommendedName>
</protein>
<accession>A0A1E7JQ01</accession>
<dbReference type="CDD" id="cd05283">
    <property type="entry name" value="CAD1"/>
    <property type="match status" value="1"/>
</dbReference>
<evidence type="ECO:0000313" key="10">
    <source>
        <dbReference type="Proteomes" id="UP000176087"/>
    </source>
</evidence>
<dbReference type="PANTHER" id="PTHR42683">
    <property type="entry name" value="ALDEHYDE REDUCTASE"/>
    <property type="match status" value="1"/>
</dbReference>
<dbReference type="InterPro" id="IPR047109">
    <property type="entry name" value="CAD-like"/>
</dbReference>
<dbReference type="EC" id="1.1.1.2" evidence="5"/>
<dbReference type="GO" id="GO:0008106">
    <property type="term" value="F:alcohol dehydrogenase (NADP+) activity"/>
    <property type="evidence" value="ECO:0007669"/>
    <property type="project" value="UniProtKB-EC"/>
</dbReference>
<dbReference type="InterPro" id="IPR013149">
    <property type="entry name" value="ADH-like_C"/>
</dbReference>
<dbReference type="PATRIC" id="fig|933944.5.peg.5618"/>
<dbReference type="SMART" id="SM00829">
    <property type="entry name" value="PKS_ER"/>
    <property type="match status" value="1"/>
</dbReference>
<keyword evidence="10" id="KW-1185">Reference proteome</keyword>
<dbReference type="Gene3D" id="3.90.180.10">
    <property type="entry name" value="Medium-chain alcohol dehydrogenases, catalytic domain"/>
    <property type="match status" value="1"/>
</dbReference>
<feature type="domain" description="Enoyl reductase (ER)" evidence="8">
    <location>
        <begin position="11"/>
        <end position="341"/>
    </location>
</feature>
<dbReference type="EMBL" id="LJGT01000038">
    <property type="protein sequence ID" value="OEU90362.1"/>
    <property type="molecule type" value="Genomic_DNA"/>
</dbReference>
<reference evidence="9 10" key="1">
    <citation type="journal article" date="2016" name="Front. Microbiol.">
        <title>Comparative Genomics Analysis of Streptomyces Species Reveals Their Adaptation to the Marine Environment and Their Diversity at the Genomic Level.</title>
        <authorList>
            <person name="Tian X."/>
            <person name="Zhang Z."/>
            <person name="Yang T."/>
            <person name="Chen M."/>
            <person name="Li J."/>
            <person name="Chen F."/>
            <person name="Yang J."/>
            <person name="Li W."/>
            <person name="Zhang B."/>
            <person name="Zhang Z."/>
            <person name="Wu J."/>
            <person name="Zhang C."/>
            <person name="Long L."/>
            <person name="Xiao J."/>
        </authorList>
    </citation>
    <scope>NUCLEOTIDE SEQUENCE [LARGE SCALE GENOMIC DNA]</scope>
    <source>
        <strain evidence="9 10">SCSIO 10390</strain>
    </source>
</reference>
<dbReference type="STRING" id="933944.AN215_12800"/>
<dbReference type="Pfam" id="PF00107">
    <property type="entry name" value="ADH_zinc_N"/>
    <property type="match status" value="1"/>
</dbReference>
<evidence type="ECO:0000256" key="1">
    <source>
        <dbReference type="ARBA" id="ARBA00001947"/>
    </source>
</evidence>
<comment type="catalytic activity">
    <reaction evidence="6">
        <text>a primary alcohol + NADP(+) = an aldehyde + NADPH + H(+)</text>
        <dbReference type="Rhea" id="RHEA:15937"/>
        <dbReference type="ChEBI" id="CHEBI:15378"/>
        <dbReference type="ChEBI" id="CHEBI:15734"/>
        <dbReference type="ChEBI" id="CHEBI:17478"/>
        <dbReference type="ChEBI" id="CHEBI:57783"/>
        <dbReference type="ChEBI" id="CHEBI:58349"/>
        <dbReference type="EC" id="1.1.1.2"/>
    </reaction>
</comment>
<dbReference type="FunFam" id="3.40.50.720:FF:000022">
    <property type="entry name" value="Cinnamyl alcohol dehydrogenase"/>
    <property type="match status" value="1"/>
</dbReference>